<dbReference type="Proteomes" id="UP001161247">
    <property type="component" value="Chromosome 4"/>
</dbReference>
<reference evidence="2" key="1">
    <citation type="submission" date="2023-03" db="EMBL/GenBank/DDBJ databases">
        <authorList>
            <person name="Julca I."/>
        </authorList>
    </citation>
    <scope>NUCLEOTIDE SEQUENCE</scope>
</reference>
<gene>
    <name evidence="2" type="ORF">OLC1_LOCUS12010</name>
</gene>
<evidence type="ECO:0000313" key="3">
    <source>
        <dbReference type="Proteomes" id="UP001161247"/>
    </source>
</evidence>
<feature type="region of interest" description="Disordered" evidence="1">
    <location>
        <begin position="1"/>
        <end position="38"/>
    </location>
</feature>
<protein>
    <submittedName>
        <fullName evidence="2">OLC1v1001011C1</fullName>
    </submittedName>
</protein>
<keyword evidence="3" id="KW-1185">Reference proteome</keyword>
<organism evidence="2 3">
    <name type="scientific">Oldenlandia corymbosa var. corymbosa</name>
    <dbReference type="NCBI Taxonomy" id="529605"/>
    <lineage>
        <taxon>Eukaryota</taxon>
        <taxon>Viridiplantae</taxon>
        <taxon>Streptophyta</taxon>
        <taxon>Embryophyta</taxon>
        <taxon>Tracheophyta</taxon>
        <taxon>Spermatophyta</taxon>
        <taxon>Magnoliopsida</taxon>
        <taxon>eudicotyledons</taxon>
        <taxon>Gunneridae</taxon>
        <taxon>Pentapetalae</taxon>
        <taxon>asterids</taxon>
        <taxon>lamiids</taxon>
        <taxon>Gentianales</taxon>
        <taxon>Rubiaceae</taxon>
        <taxon>Rubioideae</taxon>
        <taxon>Spermacoceae</taxon>
        <taxon>Hedyotis-Oldenlandia complex</taxon>
        <taxon>Oldenlandia</taxon>
    </lineage>
</organism>
<accession>A0AAV1D7U0</accession>
<evidence type="ECO:0000313" key="2">
    <source>
        <dbReference type="EMBL" id="CAI9102702.1"/>
    </source>
</evidence>
<feature type="compositionally biased region" description="Basic residues" evidence="1">
    <location>
        <begin position="1"/>
        <end position="12"/>
    </location>
</feature>
<name>A0AAV1D7U0_OLDCO</name>
<dbReference type="AlphaFoldDB" id="A0AAV1D7U0"/>
<dbReference type="EMBL" id="OX459121">
    <property type="protein sequence ID" value="CAI9102702.1"/>
    <property type="molecule type" value="Genomic_DNA"/>
</dbReference>
<proteinExistence type="predicted"/>
<sequence>MAKVKLRGRRAQKKPESKETKLTPVVNPSNLKVPSVDSKGEKSVLMMAKEVVSQEKGESSRCRTAMGIGAQASTLSQILGVQTSRKLYWSADKEGDLQKAPTVWNKFDPKQMKKRPTQCRRCNNYGHGSEDCMKKMDVKISKASESDVQKKKEADVYEWRVVKRGKQQENAQTTGQYDSELATQDNQIPGPLRRSDGTHTKIYQKGRGNRAADFQVLSALEEETIQDIILGVANGDKDVGPSVMGH</sequence>
<evidence type="ECO:0000256" key="1">
    <source>
        <dbReference type="SAM" id="MobiDB-lite"/>
    </source>
</evidence>